<dbReference type="EMBL" id="FNNO01000011">
    <property type="protein sequence ID" value="SDX21339.1"/>
    <property type="molecule type" value="Genomic_DNA"/>
</dbReference>
<comment type="catalytic activity">
    <reaction evidence="1">
        <text>Hydrolyzes the link between N-acetylmuramoyl residues and L-amino acid residues in certain cell-wall glycopeptides.</text>
        <dbReference type="EC" id="3.5.1.28"/>
    </reaction>
</comment>
<protein>
    <recommendedName>
        <fullName evidence="2">N-acetylmuramoyl-L-alanine amidase</fullName>
        <ecNumber evidence="2">3.5.1.28</ecNumber>
    </recommendedName>
</protein>
<comment type="caution">
    <text evidence="5">The sequence shown here is derived from an EMBL/GenBank/DDBJ whole genome shotgun (WGS) entry which is preliminary data.</text>
</comment>
<dbReference type="InterPro" id="IPR050695">
    <property type="entry name" value="N-acetylmuramoyl_amidase_3"/>
</dbReference>
<evidence type="ECO:0000313" key="6">
    <source>
        <dbReference type="Proteomes" id="UP000198711"/>
    </source>
</evidence>
<sequence>MRSRYAALVLLSFGALVLSSFSLSNGSIPYQKQVLRRIVIDPGHGGHDNGARGRYSNEKDIALAVALKLEQVLHDELPDVDVVLTRRSDVYHSVVTKASIANQAKGDLFVCIHANSADPITHKELEGHKTETYYKGKGKKRKKYTRRVPVYHYWHTPSPVKGTETFIYGVGKTEQRKEAASEGLDESLDSISLKEIKALEEQDANDPTKRMLASVMTQQYFQRSAKLALTIENQFQQVGRISREAKQRQKGIWVLQAVSMPAVLVETGFISNPEEEDYLNSAAGQQEIADVITRSIKIYKSSLEKQLRSTGSNSTQQK</sequence>
<keyword evidence="3" id="KW-0378">Hydrolase</keyword>
<evidence type="ECO:0000256" key="3">
    <source>
        <dbReference type="ARBA" id="ARBA00022801"/>
    </source>
</evidence>
<dbReference type="Gene3D" id="3.40.630.40">
    <property type="entry name" value="Zn-dependent exopeptidases"/>
    <property type="match status" value="2"/>
</dbReference>
<dbReference type="GO" id="GO:0009253">
    <property type="term" value="P:peptidoglycan catabolic process"/>
    <property type="evidence" value="ECO:0007669"/>
    <property type="project" value="InterPro"/>
</dbReference>
<organism evidence="5 6">
    <name type="scientific">Hydrobacter penzbergensis</name>
    <dbReference type="NCBI Taxonomy" id="1235997"/>
    <lineage>
        <taxon>Bacteria</taxon>
        <taxon>Pseudomonadati</taxon>
        <taxon>Bacteroidota</taxon>
        <taxon>Chitinophagia</taxon>
        <taxon>Chitinophagales</taxon>
        <taxon>Chitinophagaceae</taxon>
        <taxon>Hydrobacter</taxon>
    </lineage>
</organism>
<dbReference type="GO" id="GO:0008745">
    <property type="term" value="F:N-acetylmuramoyl-L-alanine amidase activity"/>
    <property type="evidence" value="ECO:0007669"/>
    <property type="project" value="UniProtKB-EC"/>
</dbReference>
<name>A0A8X8LED3_9BACT</name>
<feature type="domain" description="MurNAc-LAA" evidence="4">
    <location>
        <begin position="98"/>
        <end position="297"/>
    </location>
</feature>
<dbReference type="Pfam" id="PF01520">
    <property type="entry name" value="Amidase_3"/>
    <property type="match status" value="1"/>
</dbReference>
<dbReference type="SUPFAM" id="SSF53187">
    <property type="entry name" value="Zn-dependent exopeptidases"/>
    <property type="match status" value="1"/>
</dbReference>
<dbReference type="SMART" id="SM00646">
    <property type="entry name" value="Ami_3"/>
    <property type="match status" value="1"/>
</dbReference>
<dbReference type="AlphaFoldDB" id="A0A8X8LED3"/>
<evidence type="ECO:0000256" key="1">
    <source>
        <dbReference type="ARBA" id="ARBA00001561"/>
    </source>
</evidence>
<dbReference type="EC" id="3.5.1.28" evidence="2"/>
<dbReference type="Proteomes" id="UP000198711">
    <property type="component" value="Unassembled WGS sequence"/>
</dbReference>
<dbReference type="GO" id="GO:0030288">
    <property type="term" value="C:outer membrane-bounded periplasmic space"/>
    <property type="evidence" value="ECO:0007669"/>
    <property type="project" value="TreeGrafter"/>
</dbReference>
<dbReference type="InterPro" id="IPR002508">
    <property type="entry name" value="MurNAc-LAA_cat"/>
</dbReference>
<dbReference type="PANTHER" id="PTHR30404">
    <property type="entry name" value="N-ACETYLMURAMOYL-L-ALANINE AMIDASE"/>
    <property type="match status" value="1"/>
</dbReference>
<gene>
    <name evidence="5" type="ORF">SAMN05444410_11110</name>
</gene>
<accession>A0A8X8LED3</accession>
<keyword evidence="6" id="KW-1185">Reference proteome</keyword>
<proteinExistence type="predicted"/>
<dbReference type="PANTHER" id="PTHR30404:SF0">
    <property type="entry name" value="N-ACETYLMURAMOYL-L-ALANINE AMIDASE AMIC"/>
    <property type="match status" value="1"/>
</dbReference>
<dbReference type="CDD" id="cd02696">
    <property type="entry name" value="MurNAc-LAA"/>
    <property type="match status" value="1"/>
</dbReference>
<evidence type="ECO:0000259" key="4">
    <source>
        <dbReference type="SMART" id="SM00646"/>
    </source>
</evidence>
<evidence type="ECO:0000256" key="2">
    <source>
        <dbReference type="ARBA" id="ARBA00011901"/>
    </source>
</evidence>
<reference evidence="5 6" key="1">
    <citation type="submission" date="2016-10" db="EMBL/GenBank/DDBJ databases">
        <authorList>
            <person name="Varghese N."/>
            <person name="Submissions S."/>
        </authorList>
    </citation>
    <scope>NUCLEOTIDE SEQUENCE [LARGE SCALE GENOMIC DNA]</scope>
    <source>
        <strain evidence="5 6">DSM 25353</strain>
    </source>
</reference>
<evidence type="ECO:0000313" key="5">
    <source>
        <dbReference type="EMBL" id="SDX21339.1"/>
    </source>
</evidence>